<keyword evidence="7" id="KW-0805">Transcription regulation</keyword>
<dbReference type="InterPro" id="IPR025662">
    <property type="entry name" value="Sigma_54_int_dom_ATP-bd_1"/>
</dbReference>
<dbReference type="FunFam" id="3.40.50.300:FF:000006">
    <property type="entry name" value="DNA-binding transcriptional regulator NtrC"/>
    <property type="match status" value="1"/>
</dbReference>
<dbReference type="InterPro" id="IPR003593">
    <property type="entry name" value="AAA+_ATPase"/>
</dbReference>
<evidence type="ECO:0000256" key="12">
    <source>
        <dbReference type="SAM" id="MobiDB-lite"/>
    </source>
</evidence>
<dbReference type="InterPro" id="IPR058031">
    <property type="entry name" value="AAA_lid_NorR"/>
</dbReference>
<dbReference type="FunCoup" id="W0RK98">
    <property type="interactions" value="87"/>
</dbReference>
<dbReference type="KEGG" id="gba:J421_3987"/>
<evidence type="ECO:0000256" key="11">
    <source>
        <dbReference type="PROSITE-ProRule" id="PRU00169"/>
    </source>
</evidence>
<evidence type="ECO:0000256" key="5">
    <source>
        <dbReference type="ARBA" id="ARBA00022840"/>
    </source>
</evidence>
<evidence type="ECO:0000313" key="15">
    <source>
        <dbReference type="EMBL" id="AHG91524.1"/>
    </source>
</evidence>
<evidence type="ECO:0000313" key="16">
    <source>
        <dbReference type="Proteomes" id="UP000019151"/>
    </source>
</evidence>
<dbReference type="InterPro" id="IPR001789">
    <property type="entry name" value="Sig_transdc_resp-reg_receiver"/>
</dbReference>
<keyword evidence="16" id="KW-1185">Reference proteome</keyword>
<dbReference type="PANTHER" id="PTHR32071:SF122">
    <property type="entry name" value="SIGMA FACTOR"/>
    <property type="match status" value="1"/>
</dbReference>
<reference evidence="15 16" key="1">
    <citation type="journal article" date="2014" name="Genome Announc.">
        <title>Genome Sequence and Methylome of Soil Bacterium Gemmatirosa kalamazoonensis KBS708T, a Member of the Rarely Cultivated Gemmatimonadetes Phylum.</title>
        <authorList>
            <person name="Debruyn J.M."/>
            <person name="Radosevich M."/>
            <person name="Wommack K.E."/>
            <person name="Polson S.W."/>
            <person name="Hauser L.J."/>
            <person name="Fawaz M.N."/>
            <person name="Korlach J."/>
            <person name="Tsai Y.C."/>
        </authorList>
    </citation>
    <scope>NUCLEOTIDE SEQUENCE [LARGE SCALE GENOMIC DNA]</scope>
    <source>
        <strain evidence="15 16">KBS708</strain>
    </source>
</reference>
<name>W0RK98_9BACT</name>
<keyword evidence="3 11" id="KW-0597">Phosphoprotein</keyword>
<dbReference type="Gene3D" id="1.10.8.60">
    <property type="match status" value="1"/>
</dbReference>
<dbReference type="SUPFAM" id="SSF52172">
    <property type="entry name" value="CheY-like"/>
    <property type="match status" value="1"/>
</dbReference>
<keyword evidence="2" id="KW-0963">Cytoplasm</keyword>
<dbReference type="AlphaFoldDB" id="W0RK98"/>
<dbReference type="Pfam" id="PF02954">
    <property type="entry name" value="HTH_8"/>
    <property type="match status" value="1"/>
</dbReference>
<evidence type="ECO:0000259" key="13">
    <source>
        <dbReference type="PROSITE" id="PS50045"/>
    </source>
</evidence>
<dbReference type="CDD" id="cd00009">
    <property type="entry name" value="AAA"/>
    <property type="match status" value="1"/>
</dbReference>
<dbReference type="Gene3D" id="3.40.50.300">
    <property type="entry name" value="P-loop containing nucleotide triphosphate hydrolases"/>
    <property type="match status" value="1"/>
</dbReference>
<dbReference type="FunFam" id="3.40.50.2300:FF:000018">
    <property type="entry name" value="DNA-binding transcriptional regulator NtrC"/>
    <property type="match status" value="1"/>
</dbReference>
<comment type="subcellular location">
    <subcellularLocation>
        <location evidence="1">Cytoplasm</location>
    </subcellularLocation>
</comment>
<dbReference type="InterPro" id="IPR011006">
    <property type="entry name" value="CheY-like_superfamily"/>
</dbReference>
<dbReference type="GO" id="GO:0005737">
    <property type="term" value="C:cytoplasm"/>
    <property type="evidence" value="ECO:0007669"/>
    <property type="project" value="UniProtKB-SubCell"/>
</dbReference>
<proteinExistence type="predicted"/>
<dbReference type="Pfam" id="PF00158">
    <property type="entry name" value="Sigma54_activat"/>
    <property type="match status" value="1"/>
</dbReference>
<evidence type="ECO:0000256" key="4">
    <source>
        <dbReference type="ARBA" id="ARBA00022741"/>
    </source>
</evidence>
<dbReference type="PROSITE" id="PS50110">
    <property type="entry name" value="RESPONSE_REGULATORY"/>
    <property type="match status" value="1"/>
</dbReference>
<protein>
    <submittedName>
        <fullName evidence="15">Sigma-54 factor interaction domain-containing protein</fullName>
    </submittedName>
</protein>
<dbReference type="PANTHER" id="PTHR32071">
    <property type="entry name" value="TRANSCRIPTIONAL REGULATORY PROTEIN"/>
    <property type="match status" value="1"/>
</dbReference>
<keyword evidence="8" id="KW-0238">DNA-binding</keyword>
<evidence type="ECO:0000256" key="6">
    <source>
        <dbReference type="ARBA" id="ARBA00023012"/>
    </source>
</evidence>
<dbReference type="PROSITE" id="PS50045">
    <property type="entry name" value="SIGMA54_INTERACT_4"/>
    <property type="match status" value="1"/>
</dbReference>
<evidence type="ECO:0000256" key="9">
    <source>
        <dbReference type="ARBA" id="ARBA00023159"/>
    </source>
</evidence>
<dbReference type="FunFam" id="1.10.8.60:FF:000014">
    <property type="entry name" value="DNA-binding transcriptional regulator NtrC"/>
    <property type="match status" value="1"/>
</dbReference>
<dbReference type="GO" id="GO:0043565">
    <property type="term" value="F:sequence-specific DNA binding"/>
    <property type="evidence" value="ECO:0007669"/>
    <property type="project" value="InterPro"/>
</dbReference>
<dbReference type="Pfam" id="PF00072">
    <property type="entry name" value="Response_reg"/>
    <property type="match status" value="1"/>
</dbReference>
<dbReference type="InterPro" id="IPR027417">
    <property type="entry name" value="P-loop_NTPase"/>
</dbReference>
<dbReference type="Pfam" id="PF25601">
    <property type="entry name" value="AAA_lid_14"/>
    <property type="match status" value="1"/>
</dbReference>
<dbReference type="STRING" id="861299.J421_3987"/>
<dbReference type="SMART" id="SM00448">
    <property type="entry name" value="REC"/>
    <property type="match status" value="1"/>
</dbReference>
<dbReference type="SUPFAM" id="SSF46689">
    <property type="entry name" value="Homeodomain-like"/>
    <property type="match status" value="1"/>
</dbReference>
<keyword evidence="9" id="KW-0010">Activator</keyword>
<keyword evidence="10" id="KW-0804">Transcription</keyword>
<dbReference type="PROSITE" id="PS00675">
    <property type="entry name" value="SIGMA54_INTERACT_1"/>
    <property type="match status" value="1"/>
</dbReference>
<feature type="modified residue" description="4-aspartylphosphate" evidence="11">
    <location>
        <position position="53"/>
    </location>
</feature>
<feature type="domain" description="Response regulatory" evidence="14">
    <location>
        <begin position="4"/>
        <end position="118"/>
    </location>
</feature>
<dbReference type="GO" id="GO:0006355">
    <property type="term" value="P:regulation of DNA-templated transcription"/>
    <property type="evidence" value="ECO:0007669"/>
    <property type="project" value="InterPro"/>
</dbReference>
<feature type="region of interest" description="Disordered" evidence="12">
    <location>
        <begin position="130"/>
        <end position="149"/>
    </location>
</feature>
<dbReference type="InParanoid" id="W0RK98"/>
<dbReference type="InterPro" id="IPR002078">
    <property type="entry name" value="Sigma_54_int"/>
</dbReference>
<feature type="domain" description="Sigma-54 factor interaction" evidence="13">
    <location>
        <begin position="145"/>
        <end position="374"/>
    </location>
</feature>
<dbReference type="Proteomes" id="UP000019151">
    <property type="component" value="Chromosome"/>
</dbReference>
<dbReference type="Gene3D" id="1.10.10.60">
    <property type="entry name" value="Homeodomain-like"/>
    <property type="match status" value="1"/>
</dbReference>
<keyword evidence="6" id="KW-0902">Two-component regulatory system</keyword>
<dbReference type="InterPro" id="IPR002197">
    <property type="entry name" value="HTH_Fis"/>
</dbReference>
<dbReference type="EMBL" id="CP007128">
    <property type="protein sequence ID" value="AHG91524.1"/>
    <property type="molecule type" value="Genomic_DNA"/>
</dbReference>
<dbReference type="InterPro" id="IPR025944">
    <property type="entry name" value="Sigma_54_int_dom_CS"/>
</dbReference>
<dbReference type="GO" id="GO:0005524">
    <property type="term" value="F:ATP binding"/>
    <property type="evidence" value="ECO:0007669"/>
    <property type="project" value="UniProtKB-KW"/>
</dbReference>
<evidence type="ECO:0000256" key="3">
    <source>
        <dbReference type="ARBA" id="ARBA00022553"/>
    </source>
</evidence>
<dbReference type="InterPro" id="IPR009057">
    <property type="entry name" value="Homeodomain-like_sf"/>
</dbReference>
<gene>
    <name evidence="15" type="ORF">J421_3987</name>
</gene>
<dbReference type="HOGENOM" id="CLU_000445_0_6_0"/>
<organism evidence="15 16">
    <name type="scientific">Gemmatirosa kalamazoonensis</name>
    <dbReference type="NCBI Taxonomy" id="861299"/>
    <lineage>
        <taxon>Bacteria</taxon>
        <taxon>Pseudomonadati</taxon>
        <taxon>Gemmatimonadota</taxon>
        <taxon>Gemmatimonadia</taxon>
        <taxon>Gemmatimonadales</taxon>
        <taxon>Gemmatimonadaceae</taxon>
        <taxon>Gemmatirosa</taxon>
    </lineage>
</organism>
<keyword evidence="5" id="KW-0067">ATP-binding</keyword>
<evidence type="ECO:0000256" key="7">
    <source>
        <dbReference type="ARBA" id="ARBA00023015"/>
    </source>
</evidence>
<evidence type="ECO:0000256" key="2">
    <source>
        <dbReference type="ARBA" id="ARBA00022490"/>
    </source>
</evidence>
<dbReference type="SMART" id="SM00382">
    <property type="entry name" value="AAA"/>
    <property type="match status" value="1"/>
</dbReference>
<dbReference type="SUPFAM" id="SSF52540">
    <property type="entry name" value="P-loop containing nucleoside triphosphate hydrolases"/>
    <property type="match status" value="1"/>
</dbReference>
<evidence type="ECO:0000256" key="10">
    <source>
        <dbReference type="ARBA" id="ARBA00023163"/>
    </source>
</evidence>
<keyword evidence="4" id="KW-0547">Nucleotide-binding</keyword>
<evidence type="ECO:0000256" key="8">
    <source>
        <dbReference type="ARBA" id="ARBA00023125"/>
    </source>
</evidence>
<dbReference type="PRINTS" id="PR01590">
    <property type="entry name" value="HTHFIS"/>
</dbReference>
<evidence type="ECO:0000256" key="1">
    <source>
        <dbReference type="ARBA" id="ARBA00004496"/>
    </source>
</evidence>
<dbReference type="GO" id="GO:0000160">
    <property type="term" value="P:phosphorelay signal transduction system"/>
    <property type="evidence" value="ECO:0007669"/>
    <property type="project" value="UniProtKB-KW"/>
</dbReference>
<dbReference type="Gene3D" id="3.40.50.2300">
    <property type="match status" value="1"/>
</dbReference>
<evidence type="ECO:0000259" key="14">
    <source>
        <dbReference type="PROSITE" id="PS50110"/>
    </source>
</evidence>
<accession>W0RK98</accession>
<dbReference type="eggNOG" id="COG2204">
    <property type="taxonomic scope" value="Bacteria"/>
</dbReference>
<dbReference type="PROSITE" id="PS00688">
    <property type="entry name" value="SIGMA54_INTERACT_3"/>
    <property type="match status" value="1"/>
</dbReference>
<sequence>MSCSVLLIDDETSILDSLRILLKEEGFAVHAAHGGRAGLEQIAALKPDVVLSDVRMPGVDGLQVLDAARAQDPDTPVILMTAQATLQSAIQAVNAGAYYYLQKPFRNDELVATVRRAAEHRTLRVENTSLKQELKRRGGSSAAPPVGQSRAWREALRLAETVAPTDSTVLVTGESGTGKEVVARLIHERSGRLGGPFLSVNCGALPEGLLESELFGHMKGSFTGAVKDKQGLFAAATGGTFFLDEIGETTPATQVKLLRVLQQREIIPVGATEAVPVDARLVAATNRDLEDEVRRGGFRGDLYYRLNVITVHLPPLRDRRDDIPLLADAFLRRSAAHRGDSPKTLAPQALDAMMAYDWPGNVRELENALERAVILTAGDTIAAASLPERVSERRAEPLVSERAPASPTLEAIERAYVTWVLQNESGNKSRAAEVLGIDPSTLYRKLARYGVD</sequence>